<dbReference type="InterPro" id="IPR016181">
    <property type="entry name" value="Acyl_CoA_acyltransferase"/>
</dbReference>
<dbReference type="PANTHER" id="PTHR43415">
    <property type="entry name" value="SPERMIDINE N(1)-ACETYLTRANSFERASE"/>
    <property type="match status" value="1"/>
</dbReference>
<dbReference type="PANTHER" id="PTHR43415:SF5">
    <property type="entry name" value="ACETYLTRANSFERASE"/>
    <property type="match status" value="1"/>
</dbReference>
<dbReference type="SUPFAM" id="SSF55729">
    <property type="entry name" value="Acyl-CoA N-acyltransferases (Nat)"/>
    <property type="match status" value="1"/>
</dbReference>
<proteinExistence type="predicted"/>
<dbReference type="InterPro" id="IPR000182">
    <property type="entry name" value="GNAT_dom"/>
</dbReference>
<dbReference type="Pfam" id="PF13302">
    <property type="entry name" value="Acetyltransf_3"/>
    <property type="match status" value="1"/>
</dbReference>
<organism evidence="2 3">
    <name type="scientific">Paenibacillus alba</name>
    <dbReference type="NCBI Taxonomy" id="1197127"/>
    <lineage>
        <taxon>Bacteria</taxon>
        <taxon>Bacillati</taxon>
        <taxon>Bacillota</taxon>
        <taxon>Bacilli</taxon>
        <taxon>Bacillales</taxon>
        <taxon>Paenibacillaceae</taxon>
        <taxon>Paenibacillus</taxon>
    </lineage>
</organism>
<dbReference type="Proteomes" id="UP001338137">
    <property type="component" value="Unassembled WGS sequence"/>
</dbReference>
<feature type="domain" description="N-acetyltransferase" evidence="1">
    <location>
        <begin position="2"/>
        <end position="171"/>
    </location>
</feature>
<evidence type="ECO:0000313" key="2">
    <source>
        <dbReference type="EMBL" id="MEC0229898.1"/>
    </source>
</evidence>
<dbReference type="RefSeq" id="WP_326073947.1">
    <property type="nucleotide sequence ID" value="NZ_JARLKY010000059.1"/>
</dbReference>
<protein>
    <submittedName>
        <fullName evidence="2">GNAT family protein</fullName>
    </submittedName>
</protein>
<evidence type="ECO:0000259" key="1">
    <source>
        <dbReference type="PROSITE" id="PS51186"/>
    </source>
</evidence>
<evidence type="ECO:0000313" key="3">
    <source>
        <dbReference type="Proteomes" id="UP001338137"/>
    </source>
</evidence>
<dbReference type="EMBL" id="JARLKY010000059">
    <property type="protein sequence ID" value="MEC0229898.1"/>
    <property type="molecule type" value="Genomic_DNA"/>
</dbReference>
<name>A0ABU6G6V3_9BACL</name>
<dbReference type="CDD" id="cd04301">
    <property type="entry name" value="NAT_SF"/>
    <property type="match status" value="1"/>
</dbReference>
<reference evidence="2 3" key="1">
    <citation type="submission" date="2023-03" db="EMBL/GenBank/DDBJ databases">
        <title>Bacillus Genome Sequencing.</title>
        <authorList>
            <person name="Dunlap C."/>
        </authorList>
    </citation>
    <scope>NUCLEOTIDE SEQUENCE [LARGE SCALE GENOMIC DNA]</scope>
    <source>
        <strain evidence="2 3">BD-533</strain>
    </source>
</reference>
<sequence>MITLQYFEPSDFQELISWSGDEAFLLQWAGTQFKFPLSEDQLLEYLKDSNDMNTSNKLIYKAIDVETNQTIGHISIGGIDRQNRSGRVGKVLVGNKGIRGKGYGKQMIQQILKIGFGDLKLHRISLGVFEFNESALLCYEKSGFIKEGLIRDARRYKDSYWNLIEMSILEDEWRKEL</sequence>
<comment type="caution">
    <text evidence="2">The sequence shown here is derived from an EMBL/GenBank/DDBJ whole genome shotgun (WGS) entry which is preliminary data.</text>
</comment>
<dbReference type="PROSITE" id="PS51186">
    <property type="entry name" value="GNAT"/>
    <property type="match status" value="1"/>
</dbReference>
<dbReference type="Gene3D" id="3.40.630.30">
    <property type="match status" value="1"/>
</dbReference>
<accession>A0ABU6G6V3</accession>
<keyword evidence="3" id="KW-1185">Reference proteome</keyword>
<gene>
    <name evidence="2" type="ORF">P4I72_22460</name>
</gene>